<evidence type="ECO:0000313" key="2">
    <source>
        <dbReference type="Proteomes" id="UP001328107"/>
    </source>
</evidence>
<dbReference type="AlphaFoldDB" id="A0AAN5D2A9"/>
<feature type="non-terminal residue" evidence="1">
    <location>
        <position position="1"/>
    </location>
</feature>
<organism evidence="1 2">
    <name type="scientific">Pristionchus mayeri</name>
    <dbReference type="NCBI Taxonomy" id="1317129"/>
    <lineage>
        <taxon>Eukaryota</taxon>
        <taxon>Metazoa</taxon>
        <taxon>Ecdysozoa</taxon>
        <taxon>Nematoda</taxon>
        <taxon>Chromadorea</taxon>
        <taxon>Rhabditida</taxon>
        <taxon>Rhabditina</taxon>
        <taxon>Diplogasteromorpha</taxon>
        <taxon>Diplogasteroidea</taxon>
        <taxon>Neodiplogasteridae</taxon>
        <taxon>Pristionchus</taxon>
    </lineage>
</organism>
<keyword evidence="2" id="KW-1185">Reference proteome</keyword>
<name>A0AAN5D2A9_9BILA</name>
<accession>A0AAN5D2A9</accession>
<comment type="caution">
    <text evidence="1">The sequence shown here is derived from an EMBL/GenBank/DDBJ whole genome shotgun (WGS) entry which is preliminary data.</text>
</comment>
<feature type="non-terminal residue" evidence="1">
    <location>
        <position position="85"/>
    </location>
</feature>
<protein>
    <submittedName>
        <fullName evidence="1">Uncharacterized protein</fullName>
    </submittedName>
</protein>
<gene>
    <name evidence="1" type="ORF">PMAYCL1PPCAC_25007</name>
</gene>
<dbReference type="Proteomes" id="UP001328107">
    <property type="component" value="Unassembled WGS sequence"/>
</dbReference>
<evidence type="ECO:0000313" key="1">
    <source>
        <dbReference type="EMBL" id="GMR54812.1"/>
    </source>
</evidence>
<dbReference type="EMBL" id="BTRK01000005">
    <property type="protein sequence ID" value="GMR54812.1"/>
    <property type="molecule type" value="Genomic_DNA"/>
</dbReference>
<reference evidence="2" key="1">
    <citation type="submission" date="2022-10" db="EMBL/GenBank/DDBJ databases">
        <title>Genome assembly of Pristionchus species.</title>
        <authorList>
            <person name="Yoshida K."/>
            <person name="Sommer R.J."/>
        </authorList>
    </citation>
    <scope>NUCLEOTIDE SEQUENCE [LARGE SCALE GENOMIC DNA]</scope>
    <source>
        <strain evidence="2">RS5460</strain>
    </source>
</reference>
<proteinExistence type="predicted"/>
<sequence>QGEEISDEFLAEVSVRTVLLQATLHHADRAVSSSAILFDLLILRSQLGRKLRERIQDSAESIQSHLFRLPFEMFAAREVNECLFV</sequence>